<name>A0A397RZL9_9MOLU</name>
<dbReference type="GO" id="GO:0016301">
    <property type="term" value="F:kinase activity"/>
    <property type="evidence" value="ECO:0007669"/>
    <property type="project" value="UniProtKB-KW"/>
</dbReference>
<reference evidence="2 3" key="1">
    <citation type="submission" date="2018-08" db="EMBL/GenBank/DDBJ databases">
        <title>Genomic Encyclopedia of Archaeal and Bacterial Type Strains, Phase II (KMG-II): from individual species to whole genera.</title>
        <authorList>
            <person name="Goeker M."/>
        </authorList>
    </citation>
    <scope>NUCLEOTIDE SEQUENCE [LARGE SCALE GENOMIC DNA]</scope>
    <source>
        <strain evidence="2 3">ATCC 27112</strain>
    </source>
</reference>
<keyword evidence="2" id="KW-0418">Kinase</keyword>
<dbReference type="Pfam" id="PF21645">
    <property type="entry name" value="FakA-like_M"/>
    <property type="match status" value="1"/>
</dbReference>
<proteinExistence type="predicted"/>
<evidence type="ECO:0000313" key="3">
    <source>
        <dbReference type="Proteomes" id="UP000266506"/>
    </source>
</evidence>
<comment type="caution">
    <text evidence="2">The sequence shown here is derived from an EMBL/GenBank/DDBJ whole genome shotgun (WGS) entry which is preliminary data.</text>
</comment>
<feature type="domain" description="Fatty acid kinase subunit A-like middle" evidence="1">
    <location>
        <begin position="10"/>
        <end position="99"/>
    </location>
</feature>
<accession>A0A397RZL9</accession>
<gene>
    <name evidence="2" type="ORF">EI71_01088</name>
</gene>
<dbReference type="Proteomes" id="UP000266506">
    <property type="component" value="Unassembled WGS sequence"/>
</dbReference>
<dbReference type="EMBL" id="QXEV01000010">
    <property type="protein sequence ID" value="RIA75791.1"/>
    <property type="molecule type" value="Genomic_DNA"/>
</dbReference>
<evidence type="ECO:0000313" key="2">
    <source>
        <dbReference type="EMBL" id="RIA75791.1"/>
    </source>
</evidence>
<dbReference type="InterPro" id="IPR048394">
    <property type="entry name" value="FakA-like_M"/>
</dbReference>
<dbReference type="AlphaFoldDB" id="A0A397RZL9"/>
<protein>
    <submittedName>
        <fullName evidence="2">Dihydroxyacetone kinase family protein</fullName>
    </submittedName>
</protein>
<dbReference type="InParanoid" id="A0A397RZL9"/>
<organism evidence="2 3">
    <name type="scientific">Anaeroplasma bactoclasticum</name>
    <dbReference type="NCBI Taxonomy" id="2088"/>
    <lineage>
        <taxon>Bacteria</taxon>
        <taxon>Bacillati</taxon>
        <taxon>Mycoplasmatota</taxon>
        <taxon>Mollicutes</taxon>
        <taxon>Anaeroplasmatales</taxon>
        <taxon>Anaeroplasmataceae</taxon>
        <taxon>Anaeroplasma</taxon>
    </lineage>
</organism>
<sequence length="103" mass="11636">MVKEHTSLVEFKFDTQLLIDIADGDIDDAEDSLREFILNELVGDSLVIAAIEGEDKYGNPENFIKVHFHTNEPWLLLAKGQEMGDIYDIVVENMQRQADGLKG</sequence>
<keyword evidence="3" id="KW-1185">Reference proteome</keyword>
<dbReference type="RefSeq" id="WP_119016234.1">
    <property type="nucleotide sequence ID" value="NZ_QXEV01000010.1"/>
</dbReference>
<evidence type="ECO:0000259" key="1">
    <source>
        <dbReference type="Pfam" id="PF21645"/>
    </source>
</evidence>
<dbReference type="OrthoDB" id="9796322at2"/>
<keyword evidence="2" id="KW-0808">Transferase</keyword>